<reference evidence="1 2" key="1">
    <citation type="journal article" date="2010" name="Stand. Genomic Sci.">
        <title>Complete genome sequence of Conexibacter woesei type strain (ID131577).</title>
        <authorList>
            <person name="Pukall R."/>
            <person name="Lapidus A."/>
            <person name="Glavina Del Rio T."/>
            <person name="Copeland A."/>
            <person name="Tice H."/>
            <person name="Cheng J.-F."/>
            <person name="Lucas S."/>
            <person name="Chen F."/>
            <person name="Nolan M."/>
            <person name="Bruce D."/>
            <person name="Goodwin L."/>
            <person name="Pitluck S."/>
            <person name="Mavromatis K."/>
            <person name="Ivanova N."/>
            <person name="Ovchinnikova G."/>
            <person name="Pati A."/>
            <person name="Chen A."/>
            <person name="Palaniappan K."/>
            <person name="Land M."/>
            <person name="Hauser L."/>
            <person name="Chang Y.-J."/>
            <person name="Jeffries C.D."/>
            <person name="Chain P."/>
            <person name="Meincke L."/>
            <person name="Sims D."/>
            <person name="Brettin T."/>
            <person name="Detter J.C."/>
            <person name="Rohde M."/>
            <person name="Goeker M."/>
            <person name="Bristow J."/>
            <person name="Eisen J.A."/>
            <person name="Markowitz V."/>
            <person name="Kyrpides N.C."/>
            <person name="Klenk H.-P."/>
            <person name="Hugenholtz P."/>
        </authorList>
    </citation>
    <scope>NUCLEOTIDE SEQUENCE [LARGE SCALE GENOMIC DNA]</scope>
    <source>
        <strain evidence="2">DSM 14684 / CIP 108061 / JCM 11494 / NBRC 100937 / ID131577</strain>
    </source>
</reference>
<dbReference type="AlphaFoldDB" id="D3F6X4"/>
<protein>
    <recommendedName>
        <fullName evidence="3">Sarcosine oxidase gamma subunit</fullName>
    </recommendedName>
</protein>
<organism evidence="1 2">
    <name type="scientific">Conexibacter woesei (strain DSM 14684 / CCUG 47730 / CIP 108061 / JCM 11494 / NBRC 100937 / ID131577)</name>
    <dbReference type="NCBI Taxonomy" id="469383"/>
    <lineage>
        <taxon>Bacteria</taxon>
        <taxon>Bacillati</taxon>
        <taxon>Actinomycetota</taxon>
        <taxon>Thermoleophilia</taxon>
        <taxon>Solirubrobacterales</taxon>
        <taxon>Conexibacteraceae</taxon>
        <taxon>Conexibacter</taxon>
    </lineage>
</organism>
<dbReference type="HOGENOM" id="CLU_1445363_0_0_11"/>
<reference evidence="2" key="2">
    <citation type="submission" date="2010-01" db="EMBL/GenBank/DDBJ databases">
        <title>The complete genome of Conexibacter woesei DSM 14684.</title>
        <authorList>
            <consortium name="US DOE Joint Genome Institute (JGI-PGF)"/>
            <person name="Lucas S."/>
            <person name="Copeland A."/>
            <person name="Lapidus A."/>
            <person name="Glavina del Rio T."/>
            <person name="Dalin E."/>
            <person name="Tice H."/>
            <person name="Bruce D."/>
            <person name="Goodwin L."/>
            <person name="Pitluck S."/>
            <person name="Kyrpides N."/>
            <person name="Mavromatis K."/>
            <person name="Ivanova N."/>
            <person name="Mikhailova N."/>
            <person name="Chertkov O."/>
            <person name="Brettin T."/>
            <person name="Detter J.C."/>
            <person name="Han C."/>
            <person name="Larimer F."/>
            <person name="Land M."/>
            <person name="Hauser L."/>
            <person name="Markowitz V."/>
            <person name="Cheng J.-F."/>
            <person name="Hugenholtz P."/>
            <person name="Woyke T."/>
            <person name="Wu D."/>
            <person name="Pukall R."/>
            <person name="Steenblock K."/>
            <person name="Schneider S."/>
            <person name="Klenk H.-P."/>
            <person name="Eisen J.A."/>
        </authorList>
    </citation>
    <scope>NUCLEOTIDE SEQUENCE [LARGE SCALE GENOMIC DNA]</scope>
    <source>
        <strain evidence="2">DSM 14684 / CIP 108061 / JCM 11494 / NBRC 100937 / ID131577</strain>
    </source>
</reference>
<proteinExistence type="predicted"/>
<evidence type="ECO:0008006" key="3">
    <source>
        <dbReference type="Google" id="ProtNLM"/>
    </source>
</evidence>
<dbReference type="KEGG" id="cwo:Cwoe_4358"/>
<dbReference type="EMBL" id="CP001854">
    <property type="protein sequence ID" value="ADB52772.1"/>
    <property type="molecule type" value="Genomic_DNA"/>
</dbReference>
<name>D3F6X4_CONWI</name>
<keyword evidence="2" id="KW-1185">Reference proteome</keyword>
<evidence type="ECO:0000313" key="1">
    <source>
        <dbReference type="EMBL" id="ADB52772.1"/>
    </source>
</evidence>
<dbReference type="Proteomes" id="UP000008229">
    <property type="component" value="Chromosome"/>
</dbReference>
<evidence type="ECO:0000313" key="2">
    <source>
        <dbReference type="Proteomes" id="UP000008229"/>
    </source>
</evidence>
<dbReference type="RefSeq" id="WP_012935823.1">
    <property type="nucleotide sequence ID" value="NC_013739.1"/>
</dbReference>
<accession>D3F6X4</accession>
<sequence length="187" mass="19508">MHDRAELLSDDGRAACASLVERPELSAFALDGSIHDLDEVLVELAGTSLVPGGIARGDGVWWGRTPDGRVLALVEPEAVASLRRRLAVECRRTPALTVEDPLDVVVFGLAGPGTNEVLVEFGVLGPAADARGVAPCTRRTIAGATVAWLLPRRGDAFACVSQAHAGVVREELAARGRMRSLVAAAAG</sequence>
<gene>
    <name evidence="1" type="ordered locus">Cwoe_4358</name>
</gene>
<dbReference type="STRING" id="469383.Cwoe_4358"/>